<organism evidence="2 3">
    <name type="scientific">Stephania japonica</name>
    <dbReference type="NCBI Taxonomy" id="461633"/>
    <lineage>
        <taxon>Eukaryota</taxon>
        <taxon>Viridiplantae</taxon>
        <taxon>Streptophyta</taxon>
        <taxon>Embryophyta</taxon>
        <taxon>Tracheophyta</taxon>
        <taxon>Spermatophyta</taxon>
        <taxon>Magnoliopsida</taxon>
        <taxon>Ranunculales</taxon>
        <taxon>Menispermaceae</taxon>
        <taxon>Menispermoideae</taxon>
        <taxon>Cissampelideae</taxon>
        <taxon>Stephania</taxon>
    </lineage>
</organism>
<dbReference type="AlphaFoldDB" id="A0AAP0IWJ2"/>
<evidence type="ECO:0000313" key="3">
    <source>
        <dbReference type="Proteomes" id="UP001417504"/>
    </source>
</evidence>
<name>A0AAP0IWJ2_9MAGN</name>
<accession>A0AAP0IWJ2</accession>
<reference evidence="2 3" key="1">
    <citation type="submission" date="2024-01" db="EMBL/GenBank/DDBJ databases">
        <title>Genome assemblies of Stephania.</title>
        <authorList>
            <person name="Yang L."/>
        </authorList>
    </citation>
    <scope>NUCLEOTIDE SEQUENCE [LARGE SCALE GENOMIC DNA]</scope>
    <source>
        <strain evidence="2">QJT</strain>
        <tissue evidence="2">Leaf</tissue>
    </source>
</reference>
<sequence length="85" mass="9810">MDDKFTNYVACILNDLVGTISNLLEERTSHVDVDEVVKLRAENNLLRLKVVKLYQEVEASNRQCFVIKLIVLGAIGWCIWILFQK</sequence>
<keyword evidence="1" id="KW-0472">Membrane</keyword>
<gene>
    <name evidence="2" type="ORF">Sjap_012675</name>
</gene>
<keyword evidence="3" id="KW-1185">Reference proteome</keyword>
<feature type="transmembrane region" description="Helical" evidence="1">
    <location>
        <begin position="65"/>
        <end position="83"/>
    </location>
</feature>
<dbReference type="Proteomes" id="UP001417504">
    <property type="component" value="Unassembled WGS sequence"/>
</dbReference>
<dbReference type="EMBL" id="JBBNAE010000005">
    <property type="protein sequence ID" value="KAK9123073.1"/>
    <property type="molecule type" value="Genomic_DNA"/>
</dbReference>
<keyword evidence="1" id="KW-1133">Transmembrane helix</keyword>
<evidence type="ECO:0000313" key="2">
    <source>
        <dbReference type="EMBL" id="KAK9123073.1"/>
    </source>
</evidence>
<protein>
    <submittedName>
        <fullName evidence="2">Uncharacterized protein</fullName>
    </submittedName>
</protein>
<keyword evidence="1" id="KW-0812">Transmembrane</keyword>
<evidence type="ECO:0000256" key="1">
    <source>
        <dbReference type="SAM" id="Phobius"/>
    </source>
</evidence>
<comment type="caution">
    <text evidence="2">The sequence shown here is derived from an EMBL/GenBank/DDBJ whole genome shotgun (WGS) entry which is preliminary data.</text>
</comment>
<proteinExistence type="predicted"/>